<reference evidence="2 3" key="1">
    <citation type="journal article" date="2020" name="BMC Genomics">
        <title>Intraspecific diversification of the crop wild relative Brassica cretica Lam. using demographic model selection.</title>
        <authorList>
            <person name="Kioukis A."/>
            <person name="Michalopoulou V.A."/>
            <person name="Briers L."/>
            <person name="Pirintsos S."/>
            <person name="Studholme D.J."/>
            <person name="Pavlidis P."/>
            <person name="Sarris P.F."/>
        </authorList>
    </citation>
    <scope>NUCLEOTIDE SEQUENCE [LARGE SCALE GENOMIC DNA]</scope>
    <source>
        <strain evidence="3">cv. PFS-1207/04</strain>
    </source>
</reference>
<evidence type="ECO:0000313" key="2">
    <source>
        <dbReference type="EMBL" id="KAF3496290.1"/>
    </source>
</evidence>
<accession>A0ABQ7AF80</accession>
<gene>
    <name evidence="2" type="ORF">DY000_02057240</name>
</gene>
<feature type="region of interest" description="Disordered" evidence="1">
    <location>
        <begin position="74"/>
        <end position="131"/>
    </location>
</feature>
<proteinExistence type="predicted"/>
<sequence length="131" mass="14209">MEWEEQGLRSSLVLDSASVLMLTASALTATVLSSLVAALEGDVKENGDEVVDAEEGNENNEDANYAQLQVMQKKQKDKMMKKRLEKEKDGGIDGGEGDRVSSAATGKSGNRIFPVKSSQSTTYEEEVGRHQ</sequence>
<protein>
    <submittedName>
        <fullName evidence="2">Uncharacterized protein</fullName>
    </submittedName>
</protein>
<feature type="compositionally biased region" description="Basic and acidic residues" evidence="1">
    <location>
        <begin position="82"/>
        <end position="99"/>
    </location>
</feature>
<evidence type="ECO:0000313" key="3">
    <source>
        <dbReference type="Proteomes" id="UP000266723"/>
    </source>
</evidence>
<comment type="caution">
    <text evidence="2">The sequence shown here is derived from an EMBL/GenBank/DDBJ whole genome shotgun (WGS) entry which is preliminary data.</text>
</comment>
<keyword evidence="3" id="KW-1185">Reference proteome</keyword>
<dbReference type="Proteomes" id="UP000266723">
    <property type="component" value="Unassembled WGS sequence"/>
</dbReference>
<dbReference type="EMBL" id="QGKV02002055">
    <property type="protein sequence ID" value="KAF3496290.1"/>
    <property type="molecule type" value="Genomic_DNA"/>
</dbReference>
<evidence type="ECO:0000256" key="1">
    <source>
        <dbReference type="SAM" id="MobiDB-lite"/>
    </source>
</evidence>
<organism evidence="2 3">
    <name type="scientific">Brassica cretica</name>
    <name type="common">Mustard</name>
    <dbReference type="NCBI Taxonomy" id="69181"/>
    <lineage>
        <taxon>Eukaryota</taxon>
        <taxon>Viridiplantae</taxon>
        <taxon>Streptophyta</taxon>
        <taxon>Embryophyta</taxon>
        <taxon>Tracheophyta</taxon>
        <taxon>Spermatophyta</taxon>
        <taxon>Magnoliopsida</taxon>
        <taxon>eudicotyledons</taxon>
        <taxon>Gunneridae</taxon>
        <taxon>Pentapetalae</taxon>
        <taxon>rosids</taxon>
        <taxon>malvids</taxon>
        <taxon>Brassicales</taxon>
        <taxon>Brassicaceae</taxon>
        <taxon>Brassiceae</taxon>
        <taxon>Brassica</taxon>
    </lineage>
</organism>
<name>A0ABQ7AF80_BRACR</name>